<name>A0A5N5TGZ7_9CRUS</name>
<proteinExistence type="predicted"/>
<gene>
    <name evidence="2" type="ORF">Anas_05521</name>
    <name evidence="1" type="ORF">Anas_06242</name>
</gene>
<comment type="caution">
    <text evidence="2">The sequence shown here is derived from an EMBL/GenBank/DDBJ whole genome shotgun (WGS) entry which is preliminary data.</text>
</comment>
<evidence type="ECO:0000313" key="2">
    <source>
        <dbReference type="EMBL" id="KAB7504190.1"/>
    </source>
</evidence>
<dbReference type="EMBL" id="SEYY01003601">
    <property type="protein sequence ID" value="KAB7504190.1"/>
    <property type="molecule type" value="Genomic_DNA"/>
</dbReference>
<reference evidence="2 3" key="1">
    <citation type="journal article" date="2019" name="PLoS Biol.">
        <title>Sex chromosomes control vertical transmission of feminizing Wolbachia symbionts in an isopod.</title>
        <authorList>
            <person name="Becking T."/>
            <person name="Chebbi M.A."/>
            <person name="Giraud I."/>
            <person name="Moumen B."/>
            <person name="Laverre T."/>
            <person name="Caubet Y."/>
            <person name="Peccoud J."/>
            <person name="Gilbert C."/>
            <person name="Cordaux R."/>
        </authorList>
    </citation>
    <scope>NUCLEOTIDE SEQUENCE [LARGE SCALE GENOMIC DNA]</scope>
    <source>
        <strain evidence="2">ANa2</strain>
        <tissue evidence="2">Whole body excluding digestive tract and cuticle</tissue>
    </source>
</reference>
<protein>
    <submittedName>
        <fullName evidence="2">Uncharacterized protein</fullName>
    </submittedName>
</protein>
<sequence length="33" mass="3680">MSIIVCSCGFTRNFHPAVGNNLCTAKVLLMLYY</sequence>
<accession>A0A5N5TGZ7</accession>
<organism evidence="2 3">
    <name type="scientific">Armadillidium nasatum</name>
    <dbReference type="NCBI Taxonomy" id="96803"/>
    <lineage>
        <taxon>Eukaryota</taxon>
        <taxon>Metazoa</taxon>
        <taxon>Ecdysozoa</taxon>
        <taxon>Arthropoda</taxon>
        <taxon>Crustacea</taxon>
        <taxon>Multicrustacea</taxon>
        <taxon>Malacostraca</taxon>
        <taxon>Eumalacostraca</taxon>
        <taxon>Peracarida</taxon>
        <taxon>Isopoda</taxon>
        <taxon>Oniscidea</taxon>
        <taxon>Crinocheta</taxon>
        <taxon>Armadillidiidae</taxon>
        <taxon>Armadillidium</taxon>
    </lineage>
</organism>
<dbReference type="AlphaFoldDB" id="A0A5N5TGZ7"/>
<dbReference type="Proteomes" id="UP000326759">
    <property type="component" value="Unassembled WGS sequence"/>
</dbReference>
<evidence type="ECO:0000313" key="1">
    <source>
        <dbReference type="EMBL" id="KAB7497450.1"/>
    </source>
</evidence>
<evidence type="ECO:0000313" key="3">
    <source>
        <dbReference type="Proteomes" id="UP000326759"/>
    </source>
</evidence>
<keyword evidence="3" id="KW-1185">Reference proteome</keyword>
<dbReference type="EMBL" id="SEYY01020266">
    <property type="protein sequence ID" value="KAB7497450.1"/>
    <property type="molecule type" value="Genomic_DNA"/>
</dbReference>